<dbReference type="InterPro" id="IPR016155">
    <property type="entry name" value="Mopterin_synth/thiamin_S_b"/>
</dbReference>
<dbReference type="Proteomes" id="UP000075359">
    <property type="component" value="Unassembled WGS sequence"/>
</dbReference>
<accession>A0A151CHT8</accession>
<dbReference type="RefSeq" id="WP_067329485.1">
    <property type="nucleotide sequence ID" value="NZ_LNKT01000006.1"/>
</dbReference>
<sequence>MVKIIVNGESRELEDEINIVSLMETLGYEKDVGAVAVNMTFVPSAKYEEKMIKEGDEVEILAPVCGG</sequence>
<reference evidence="1 2" key="1">
    <citation type="submission" date="2015-11" db="EMBL/GenBank/DDBJ databases">
        <title>Draft genome of Sulfurovum riftiae 1812E, a member of the Epsilonproteobacteria isolated from the tube of the deep-sea hydrothermal vent tubewom Riftia pachyptila.</title>
        <authorList>
            <person name="Vetriani C."/>
            <person name="Giovannelli D."/>
        </authorList>
    </citation>
    <scope>NUCLEOTIDE SEQUENCE [LARGE SCALE GENOMIC DNA]</scope>
    <source>
        <strain evidence="1 2">1812E</strain>
    </source>
</reference>
<dbReference type="NCBIfam" id="TIGR01683">
    <property type="entry name" value="thiS"/>
    <property type="match status" value="1"/>
</dbReference>
<comment type="caution">
    <text evidence="1">The sequence shown here is derived from an EMBL/GenBank/DDBJ whole genome shotgun (WGS) entry which is preliminary data.</text>
</comment>
<proteinExistence type="predicted"/>
<dbReference type="PANTHER" id="PTHR34472:SF1">
    <property type="entry name" value="SULFUR CARRIER PROTEIN THIS"/>
    <property type="match status" value="1"/>
</dbReference>
<dbReference type="EMBL" id="LNKT01000006">
    <property type="protein sequence ID" value="KYJ87059.1"/>
    <property type="molecule type" value="Genomic_DNA"/>
</dbReference>
<name>A0A151CHT8_9BACT</name>
<dbReference type="PANTHER" id="PTHR34472">
    <property type="entry name" value="SULFUR CARRIER PROTEIN THIS"/>
    <property type="match status" value="1"/>
</dbReference>
<organism evidence="1 2">
    <name type="scientific">Sulfurovum riftiae</name>
    <dbReference type="NCBI Taxonomy" id="1630136"/>
    <lineage>
        <taxon>Bacteria</taxon>
        <taxon>Pseudomonadati</taxon>
        <taxon>Campylobacterota</taxon>
        <taxon>Epsilonproteobacteria</taxon>
        <taxon>Campylobacterales</taxon>
        <taxon>Sulfurovaceae</taxon>
        <taxon>Sulfurovum</taxon>
    </lineage>
</organism>
<evidence type="ECO:0000313" key="2">
    <source>
        <dbReference type="Proteomes" id="UP000075359"/>
    </source>
</evidence>
<dbReference type="SUPFAM" id="SSF54285">
    <property type="entry name" value="MoaD/ThiS"/>
    <property type="match status" value="1"/>
</dbReference>
<dbReference type="InterPro" id="IPR010035">
    <property type="entry name" value="Thi_S"/>
</dbReference>
<protein>
    <recommendedName>
        <fullName evidence="3">Thiamine biosynthesis protein ThiS</fullName>
    </recommendedName>
</protein>
<gene>
    <name evidence="1" type="ORF">AS592_02425</name>
</gene>
<dbReference type="Gene3D" id="3.10.20.30">
    <property type="match status" value="1"/>
</dbReference>
<dbReference type="CDD" id="cd00565">
    <property type="entry name" value="Ubl_ThiS"/>
    <property type="match status" value="1"/>
</dbReference>
<evidence type="ECO:0008006" key="3">
    <source>
        <dbReference type="Google" id="ProtNLM"/>
    </source>
</evidence>
<dbReference type="Pfam" id="PF02597">
    <property type="entry name" value="ThiS"/>
    <property type="match status" value="1"/>
</dbReference>
<dbReference type="STRING" id="1630136.AS592_02425"/>
<dbReference type="InterPro" id="IPR003749">
    <property type="entry name" value="ThiS/MoaD-like"/>
</dbReference>
<keyword evidence="2" id="KW-1185">Reference proteome</keyword>
<evidence type="ECO:0000313" key="1">
    <source>
        <dbReference type="EMBL" id="KYJ87059.1"/>
    </source>
</evidence>
<dbReference type="InterPro" id="IPR012675">
    <property type="entry name" value="Beta-grasp_dom_sf"/>
</dbReference>
<dbReference type="OrthoDB" id="197113at2"/>
<dbReference type="AlphaFoldDB" id="A0A151CHT8"/>